<proteinExistence type="predicted"/>
<feature type="region of interest" description="Disordered" evidence="1">
    <location>
        <begin position="57"/>
        <end position="83"/>
    </location>
</feature>
<evidence type="ECO:0000313" key="3">
    <source>
        <dbReference type="Proteomes" id="UP000315636"/>
    </source>
</evidence>
<sequence>MYMGRTLDELTGVPISEWDMEELSYHHFSMSQMSPLMNAQGISLHNQVIKEIERRGGLQSDNNAGANHPAYDRDSFDEHRFTF</sequence>
<evidence type="ECO:0000256" key="1">
    <source>
        <dbReference type="SAM" id="MobiDB-lite"/>
    </source>
</evidence>
<name>A0A521DWR8_9BACL</name>
<dbReference type="AlphaFoldDB" id="A0A521DWR8"/>
<evidence type="ECO:0000313" key="2">
    <source>
        <dbReference type="EMBL" id="SMO76163.1"/>
    </source>
</evidence>
<dbReference type="EMBL" id="FXTI01000007">
    <property type="protein sequence ID" value="SMO76163.1"/>
    <property type="molecule type" value="Genomic_DNA"/>
</dbReference>
<dbReference type="RefSeq" id="WP_221930182.1">
    <property type="nucleotide sequence ID" value="NZ_FXTI01000007.1"/>
</dbReference>
<reference evidence="2 3" key="1">
    <citation type="submission" date="2017-05" db="EMBL/GenBank/DDBJ databases">
        <authorList>
            <person name="Varghese N."/>
            <person name="Submissions S."/>
        </authorList>
    </citation>
    <scope>NUCLEOTIDE SEQUENCE [LARGE SCALE GENOMIC DNA]</scope>
    <source>
        <strain evidence="2 3">DSM 45474</strain>
    </source>
</reference>
<dbReference type="Proteomes" id="UP000315636">
    <property type="component" value="Unassembled WGS sequence"/>
</dbReference>
<organism evidence="2 3">
    <name type="scientific">Melghirimyces algeriensis</name>
    <dbReference type="NCBI Taxonomy" id="910412"/>
    <lineage>
        <taxon>Bacteria</taxon>
        <taxon>Bacillati</taxon>
        <taxon>Bacillota</taxon>
        <taxon>Bacilli</taxon>
        <taxon>Bacillales</taxon>
        <taxon>Thermoactinomycetaceae</taxon>
        <taxon>Melghirimyces</taxon>
    </lineage>
</organism>
<gene>
    <name evidence="2" type="ORF">SAMN06264849_10747</name>
</gene>
<accession>A0A521DWR8</accession>
<protein>
    <submittedName>
        <fullName evidence="2">Uncharacterized protein</fullName>
    </submittedName>
</protein>
<feature type="compositionally biased region" description="Basic and acidic residues" evidence="1">
    <location>
        <begin position="70"/>
        <end position="83"/>
    </location>
</feature>
<keyword evidence="3" id="KW-1185">Reference proteome</keyword>